<reference evidence="2 3" key="1">
    <citation type="journal article" date="2016" name="Genome Announc.">
        <title>Whole-Genome Sequence of Rummeliibacillus stabekisii Strain PP9 Isolated from Antarctic Soil.</title>
        <authorList>
            <person name="da Mota F.F."/>
            <person name="Vollu R.E."/>
            <person name="Jurelevicius D."/>
            <person name="Seldin L."/>
        </authorList>
    </citation>
    <scope>NUCLEOTIDE SEQUENCE [LARGE SCALE GENOMIC DNA]</scope>
    <source>
        <strain evidence="2 3">PP9</strain>
    </source>
</reference>
<evidence type="ECO:0000313" key="3">
    <source>
        <dbReference type="Proteomes" id="UP000076021"/>
    </source>
</evidence>
<evidence type="ECO:0000256" key="1">
    <source>
        <dbReference type="SAM" id="Phobius"/>
    </source>
</evidence>
<keyword evidence="3" id="KW-1185">Reference proteome</keyword>
<protein>
    <submittedName>
        <fullName evidence="2">Uncharacterized protein</fullName>
    </submittedName>
</protein>
<gene>
    <name evidence="2" type="ORF">ATY39_07815</name>
</gene>
<feature type="transmembrane region" description="Helical" evidence="1">
    <location>
        <begin position="12"/>
        <end position="34"/>
    </location>
</feature>
<keyword evidence="1" id="KW-1133">Transmembrane helix</keyword>
<keyword evidence="1" id="KW-0472">Membrane</keyword>
<dbReference type="RefSeq" id="WP_066788187.1">
    <property type="nucleotide sequence ID" value="NZ_CP014806.1"/>
</dbReference>
<keyword evidence="1" id="KW-0812">Transmembrane</keyword>
<dbReference type="Proteomes" id="UP000076021">
    <property type="component" value="Chromosome"/>
</dbReference>
<evidence type="ECO:0000313" key="2">
    <source>
        <dbReference type="EMBL" id="AMW99380.1"/>
    </source>
</evidence>
<accession>A0A143HD29</accession>
<reference evidence="3" key="2">
    <citation type="submission" date="2016-03" db="EMBL/GenBank/DDBJ databases">
        <authorList>
            <person name="Ploux O."/>
        </authorList>
    </citation>
    <scope>NUCLEOTIDE SEQUENCE [LARGE SCALE GENOMIC DNA]</scope>
    <source>
        <strain evidence="3">PP9</strain>
    </source>
</reference>
<sequence length="59" mass="6929">MGMGTGVAMFNLFIFILPIIFYLVPVVFIIWFLVKLLKAQQEMNELLRTIVYKMDKKSD</sequence>
<dbReference type="KEGG" id="rst:ATY39_07815"/>
<proteinExistence type="predicted"/>
<organism evidence="2 3">
    <name type="scientific">Rummeliibacillus stabekisii</name>
    <dbReference type="NCBI Taxonomy" id="241244"/>
    <lineage>
        <taxon>Bacteria</taxon>
        <taxon>Bacillati</taxon>
        <taxon>Bacillota</taxon>
        <taxon>Bacilli</taxon>
        <taxon>Bacillales</taxon>
        <taxon>Caryophanaceae</taxon>
        <taxon>Rummeliibacillus</taxon>
    </lineage>
</organism>
<dbReference type="EMBL" id="CP014806">
    <property type="protein sequence ID" value="AMW99380.1"/>
    <property type="molecule type" value="Genomic_DNA"/>
</dbReference>
<name>A0A143HD29_9BACL</name>
<dbReference type="AlphaFoldDB" id="A0A143HD29"/>